<dbReference type="Gene3D" id="1.10.150.240">
    <property type="entry name" value="Putative phosphatase, domain 2"/>
    <property type="match status" value="1"/>
</dbReference>
<dbReference type="OrthoDB" id="9807630at2"/>
<accession>U4KRU0</accession>
<dbReference type="InterPro" id="IPR050155">
    <property type="entry name" value="HAD-like_hydrolase_sf"/>
</dbReference>
<reference evidence="1 2" key="1">
    <citation type="journal article" date="2013" name="J. Mol. Microbiol. Biotechnol.">
        <title>Analysis of the Complete Genomes of Acholeplasma brassicae , A. palmae and A. laidlawii and Their Comparison to the Obligate Parasites from ' Candidatus Phytoplasma'.</title>
        <authorList>
            <person name="Kube M."/>
            <person name="Siewert C."/>
            <person name="Migdoll A.M."/>
            <person name="Duduk B."/>
            <person name="Holz S."/>
            <person name="Rabus R."/>
            <person name="Seemuller E."/>
            <person name="Mitrovic J."/>
            <person name="Muller I."/>
            <person name="Buttner C."/>
            <person name="Reinhardt R."/>
        </authorList>
    </citation>
    <scope>NUCLEOTIDE SEQUENCE [LARGE SCALE GENOMIC DNA]</scope>
    <source>
        <strain evidence="1 2">J233</strain>
    </source>
</reference>
<organism evidence="1 2">
    <name type="scientific">Alteracholeplasma palmae (strain ATCC 49389 / J233)</name>
    <name type="common">Acholeplasma palmae</name>
    <dbReference type="NCBI Taxonomy" id="1318466"/>
    <lineage>
        <taxon>Bacteria</taxon>
        <taxon>Bacillati</taxon>
        <taxon>Mycoplasmatota</taxon>
        <taxon>Mollicutes</taxon>
        <taxon>Acholeplasmatales</taxon>
        <taxon>Acholeplasmataceae</taxon>
        <taxon>Acholeplasma</taxon>
    </lineage>
</organism>
<dbReference type="AlphaFoldDB" id="U4KRU0"/>
<dbReference type="Pfam" id="PF13419">
    <property type="entry name" value="HAD_2"/>
    <property type="match status" value="1"/>
</dbReference>
<dbReference type="EC" id="3.1.3.18" evidence="1"/>
<dbReference type="Gene3D" id="3.40.50.1000">
    <property type="entry name" value="HAD superfamily/HAD-like"/>
    <property type="match status" value="1"/>
</dbReference>
<dbReference type="KEGG" id="apal:BN85408590"/>
<dbReference type="InterPro" id="IPR041492">
    <property type="entry name" value="HAD_2"/>
</dbReference>
<keyword evidence="1" id="KW-0378">Hydrolase</keyword>
<dbReference type="Proteomes" id="UP000032740">
    <property type="component" value="Chromosome"/>
</dbReference>
<dbReference type="InterPro" id="IPR023198">
    <property type="entry name" value="PGP-like_dom2"/>
</dbReference>
<protein>
    <submittedName>
        <fullName evidence="1">Haloacid dehalogenase superfamily, subfamily IA</fullName>
        <ecNumber evidence="1">3.1.3.18</ecNumber>
    </submittedName>
</protein>
<dbReference type="SFLD" id="SFLDS00003">
    <property type="entry name" value="Haloacid_Dehalogenase"/>
    <property type="match status" value="1"/>
</dbReference>
<proteinExistence type="predicted"/>
<dbReference type="EMBL" id="FO681347">
    <property type="protein sequence ID" value="CCV64436.1"/>
    <property type="molecule type" value="Genomic_DNA"/>
</dbReference>
<dbReference type="InterPro" id="IPR006439">
    <property type="entry name" value="HAD-SF_hydro_IA"/>
</dbReference>
<dbReference type="SFLD" id="SFLDG01129">
    <property type="entry name" value="C1.5:_HAD__Beta-PGM__Phosphata"/>
    <property type="match status" value="1"/>
</dbReference>
<dbReference type="GO" id="GO:0005829">
    <property type="term" value="C:cytosol"/>
    <property type="evidence" value="ECO:0007669"/>
    <property type="project" value="TreeGrafter"/>
</dbReference>
<gene>
    <name evidence="1" type="ORF">BN85408590</name>
</gene>
<dbReference type="PANTHER" id="PTHR43434:SF1">
    <property type="entry name" value="PHOSPHOGLYCOLATE PHOSPHATASE"/>
    <property type="match status" value="1"/>
</dbReference>
<dbReference type="NCBIfam" id="TIGR01509">
    <property type="entry name" value="HAD-SF-IA-v3"/>
    <property type="match status" value="1"/>
</dbReference>
<dbReference type="PRINTS" id="PR00413">
    <property type="entry name" value="HADHALOGNASE"/>
</dbReference>
<dbReference type="RefSeq" id="WP_026659676.1">
    <property type="nucleotide sequence ID" value="NC_022538.1"/>
</dbReference>
<keyword evidence="2" id="KW-1185">Reference proteome</keyword>
<dbReference type="SFLD" id="SFLDG01135">
    <property type="entry name" value="C1.5.6:_HAD__Beta-PGM__Phospha"/>
    <property type="match status" value="1"/>
</dbReference>
<evidence type="ECO:0000313" key="2">
    <source>
        <dbReference type="Proteomes" id="UP000032740"/>
    </source>
</evidence>
<dbReference type="GO" id="GO:0006281">
    <property type="term" value="P:DNA repair"/>
    <property type="evidence" value="ECO:0007669"/>
    <property type="project" value="TreeGrafter"/>
</dbReference>
<dbReference type="NCBIfam" id="TIGR01549">
    <property type="entry name" value="HAD-SF-IA-v1"/>
    <property type="match status" value="1"/>
</dbReference>
<dbReference type="GO" id="GO:0008967">
    <property type="term" value="F:phosphoglycolate phosphatase activity"/>
    <property type="evidence" value="ECO:0007669"/>
    <property type="project" value="UniProtKB-EC"/>
</dbReference>
<evidence type="ECO:0000313" key="1">
    <source>
        <dbReference type="EMBL" id="CCV64436.1"/>
    </source>
</evidence>
<dbReference type="HOGENOM" id="CLU_045011_19_1_14"/>
<dbReference type="InterPro" id="IPR023214">
    <property type="entry name" value="HAD_sf"/>
</dbReference>
<dbReference type="STRING" id="1318466.BN85408590"/>
<sequence>MIKGIIFDLDGTLLDTTKDIQNSLNQALTTYNLPKLDLLNVKRNLGNGSGALIKASVPQNTNIEIIEKVKEYYDNYYKEHNNILTKPYDGIVELLRELKKLNLKLGIASNKYQEGVTNLNETLFEGLFDVALGETKGMPLKPDPSIIHLALAKMKLAPHEVLYIGDTEVDYKTAINSNLDCVLVTWGFREKKDLEALNPNYIIDEPGEIIDIIKKR</sequence>
<dbReference type="PANTHER" id="PTHR43434">
    <property type="entry name" value="PHOSPHOGLYCOLATE PHOSPHATASE"/>
    <property type="match status" value="1"/>
</dbReference>
<dbReference type="InterPro" id="IPR036412">
    <property type="entry name" value="HAD-like_sf"/>
</dbReference>
<dbReference type="SUPFAM" id="SSF56784">
    <property type="entry name" value="HAD-like"/>
    <property type="match status" value="1"/>
</dbReference>
<name>U4KRU0_ALTPJ</name>